<evidence type="ECO:0000256" key="2">
    <source>
        <dbReference type="SAM" id="SignalP"/>
    </source>
</evidence>
<feature type="chain" id="PRO_5035715796" evidence="2">
    <location>
        <begin position="18"/>
        <end position="472"/>
    </location>
</feature>
<protein>
    <submittedName>
        <fullName evidence="3">Jg1554 protein</fullName>
    </submittedName>
</protein>
<comment type="caution">
    <text evidence="3">The sequence shown here is derived from an EMBL/GenBank/DDBJ whole genome shotgun (WGS) entry which is preliminary data.</text>
</comment>
<evidence type="ECO:0000256" key="1">
    <source>
        <dbReference type="SAM" id="MobiDB-lite"/>
    </source>
</evidence>
<reference evidence="3" key="1">
    <citation type="submission" date="2022-03" db="EMBL/GenBank/DDBJ databases">
        <authorList>
            <person name="Lindestad O."/>
        </authorList>
    </citation>
    <scope>NUCLEOTIDE SEQUENCE</scope>
</reference>
<accession>A0A8S4QVW4</accession>
<dbReference type="OrthoDB" id="7443816at2759"/>
<feature type="signal peptide" evidence="2">
    <location>
        <begin position="1"/>
        <end position="17"/>
    </location>
</feature>
<feature type="region of interest" description="Disordered" evidence="1">
    <location>
        <begin position="396"/>
        <end position="417"/>
    </location>
</feature>
<dbReference type="AlphaFoldDB" id="A0A8S4QVW4"/>
<gene>
    <name evidence="3" type="primary">jg1554</name>
    <name evidence="3" type="ORF">PAEG_LOCUS6641</name>
</gene>
<dbReference type="EMBL" id="CAKXAJ010020212">
    <property type="protein sequence ID" value="CAH2220788.1"/>
    <property type="molecule type" value="Genomic_DNA"/>
</dbReference>
<keyword evidence="4" id="KW-1185">Reference proteome</keyword>
<proteinExistence type="predicted"/>
<organism evidence="3 4">
    <name type="scientific">Pararge aegeria aegeria</name>
    <dbReference type="NCBI Taxonomy" id="348720"/>
    <lineage>
        <taxon>Eukaryota</taxon>
        <taxon>Metazoa</taxon>
        <taxon>Ecdysozoa</taxon>
        <taxon>Arthropoda</taxon>
        <taxon>Hexapoda</taxon>
        <taxon>Insecta</taxon>
        <taxon>Pterygota</taxon>
        <taxon>Neoptera</taxon>
        <taxon>Endopterygota</taxon>
        <taxon>Lepidoptera</taxon>
        <taxon>Glossata</taxon>
        <taxon>Ditrysia</taxon>
        <taxon>Papilionoidea</taxon>
        <taxon>Nymphalidae</taxon>
        <taxon>Satyrinae</taxon>
        <taxon>Satyrini</taxon>
        <taxon>Parargina</taxon>
        <taxon>Pararge</taxon>
    </lineage>
</organism>
<evidence type="ECO:0000313" key="3">
    <source>
        <dbReference type="EMBL" id="CAH2220788.1"/>
    </source>
</evidence>
<dbReference type="Proteomes" id="UP000838756">
    <property type="component" value="Unassembled WGS sequence"/>
</dbReference>
<sequence length="472" mass="52256">MYLNYFLFFLIFDVVVCEDCVTVDFEDGFNDDFTNSYGMCSGLSTWNVEQYSSVDIKRPHPSAATFITPQPGMSCISSFKFTMTSGGTLEVNVYTQSVSLFDQLTVRVFQSIVGGEDILIGAAVHLSNPVPVWKTMSMTINGNGSFEGYVTLQSFAISDRPIIWIDSFRYIGPSFNKDSCRIYEDDQFTTVTPTTKTTEPSTSPEAPTTTTSLTPNEDCVTVDFENNFEDNFANTYGVCVGQSMWDVQQYSWANIESPHPGSASFIAARSGSSCVSSFTFPMTAGGTLAVNAYMIPFSQVDQLTITVFQSVVGGSDVPIGRVFRNEMSSNFVPGWQKFNISIDGPDRFDAYVTFQALIFSSNPTIWIDSFRYIGPSFDKDSCRIYEDDQFTTVIPTTKTTEPSTSTEAPTTTSLEPPNEDCVTVDFENNFEDNFTNTYGVCVGQSMWDVQQYSWANIESPHPGSASFIAARS</sequence>
<keyword evidence="2" id="KW-0732">Signal</keyword>
<feature type="non-terminal residue" evidence="3">
    <location>
        <position position="472"/>
    </location>
</feature>
<feature type="compositionally biased region" description="Low complexity" evidence="1">
    <location>
        <begin position="396"/>
        <end position="416"/>
    </location>
</feature>
<name>A0A8S4QVW4_9NEOP</name>
<feature type="region of interest" description="Disordered" evidence="1">
    <location>
        <begin position="191"/>
        <end position="215"/>
    </location>
</feature>
<evidence type="ECO:0000313" key="4">
    <source>
        <dbReference type="Proteomes" id="UP000838756"/>
    </source>
</evidence>